<dbReference type="EMBL" id="CCXQ01000025">
    <property type="protein sequence ID" value="CEH11031.1"/>
    <property type="molecule type" value="Genomic_DNA"/>
</dbReference>
<proteinExistence type="predicted"/>
<feature type="transmembrane region" description="Helical" evidence="2">
    <location>
        <begin position="252"/>
        <end position="277"/>
    </location>
</feature>
<protein>
    <submittedName>
        <fullName evidence="3">Putative membrane protein</fullName>
    </submittedName>
</protein>
<dbReference type="Proteomes" id="UP000055047">
    <property type="component" value="Unassembled WGS sequence"/>
</dbReference>
<dbReference type="RefSeq" id="WP_060757614.1">
    <property type="nucleotide sequence ID" value="NZ_CCXQ01000025.1"/>
</dbReference>
<sequence>MVKKVLEEGGGIYAENSVLVESSDDEETRPLIVGEEQLRKDKEKESESTSESNVPETVFLVASFLMMLTETFSTFFTLAVIRYSIKPSIVHHVTLAYFTVYALLAMVLLLDSYAAVLKHRKDLEEGKITEEEYRIRYSKDITTIASSVFWVVLCVLSLIMEVGVESKAIQMIALVVSILAPLLGAISAFIRAYEVMYEHKQKIKSEGGGKAASKTGAWVKSFVFLTIALFEAFHCICHFYEAYLLVGETHKLFYITDMALLTTQAVLAVAFVIFYFYEKVVGEEKEQPFVDQHGDKKPTDKGGEGGVRGYVNDNIVGAEDTGDTEKGCCGDKGKRRTKSMLDAVPGEPDAEPDFGRRYGNLSARLVSEKPSTELDCTPEYDELFVRQIFDTHQDRPQQRTA</sequence>
<evidence type="ECO:0000256" key="1">
    <source>
        <dbReference type="SAM" id="MobiDB-lite"/>
    </source>
</evidence>
<feature type="compositionally biased region" description="Basic and acidic residues" evidence="1">
    <location>
        <begin position="36"/>
        <end position="47"/>
    </location>
</feature>
<keyword evidence="2" id="KW-0472">Membrane</keyword>
<reference evidence="3 4" key="1">
    <citation type="submission" date="2014-09" db="EMBL/GenBank/DDBJ databases">
        <authorList>
            <person name="Loux Valentin"/>
            <person name="Dugat Thibaut"/>
        </authorList>
    </citation>
    <scope>NUCLEOTIDE SEQUENCE [LARGE SCALE GENOMIC DNA]</scope>
    <source>
        <strain evidence="3 4">BOV-10_179</strain>
    </source>
</reference>
<accession>A0A098GKI3</accession>
<evidence type="ECO:0000313" key="3">
    <source>
        <dbReference type="EMBL" id="CEH11031.1"/>
    </source>
</evidence>
<feature type="transmembrane region" description="Helical" evidence="2">
    <location>
        <begin position="95"/>
        <end position="116"/>
    </location>
</feature>
<evidence type="ECO:0000313" key="4">
    <source>
        <dbReference type="Proteomes" id="UP000055047"/>
    </source>
</evidence>
<name>A0A098GKI3_ANAPH</name>
<feature type="transmembrane region" description="Helical" evidence="2">
    <location>
        <begin position="137"/>
        <end position="159"/>
    </location>
</feature>
<feature type="transmembrane region" description="Helical" evidence="2">
    <location>
        <begin position="222"/>
        <end position="246"/>
    </location>
</feature>
<feature type="region of interest" description="Disordered" evidence="1">
    <location>
        <begin position="19"/>
        <end position="51"/>
    </location>
</feature>
<feature type="transmembrane region" description="Helical" evidence="2">
    <location>
        <begin position="58"/>
        <end position="83"/>
    </location>
</feature>
<keyword evidence="2" id="KW-0812">Transmembrane</keyword>
<gene>
    <name evidence="3" type="ORF">ANAPHAGO_01019</name>
</gene>
<dbReference type="AlphaFoldDB" id="A0A098GKI3"/>
<feature type="transmembrane region" description="Helical" evidence="2">
    <location>
        <begin position="171"/>
        <end position="193"/>
    </location>
</feature>
<evidence type="ECO:0000256" key="2">
    <source>
        <dbReference type="SAM" id="Phobius"/>
    </source>
</evidence>
<organism evidence="3 4">
    <name type="scientific">Anaplasma phagocytophilum</name>
    <name type="common">Ehrlichia phagocytophila</name>
    <dbReference type="NCBI Taxonomy" id="948"/>
    <lineage>
        <taxon>Bacteria</taxon>
        <taxon>Pseudomonadati</taxon>
        <taxon>Pseudomonadota</taxon>
        <taxon>Alphaproteobacteria</taxon>
        <taxon>Rickettsiales</taxon>
        <taxon>Anaplasmataceae</taxon>
        <taxon>Anaplasma</taxon>
        <taxon>phagocytophilum group</taxon>
    </lineage>
</organism>
<keyword evidence="2" id="KW-1133">Transmembrane helix</keyword>